<feature type="compositionally biased region" description="Low complexity" evidence="1">
    <location>
        <begin position="277"/>
        <end position="323"/>
    </location>
</feature>
<feature type="compositionally biased region" description="Polar residues" evidence="1">
    <location>
        <begin position="242"/>
        <end position="251"/>
    </location>
</feature>
<reference evidence="3 4" key="1">
    <citation type="submission" date="2022-12" db="EMBL/GenBank/DDBJ databases">
        <title>Genomic features and morphological characterization of a novel Knufia sp. strain isolated from spacecraft assembly facility.</title>
        <authorList>
            <person name="Teixeira M."/>
            <person name="Chander A.M."/>
            <person name="Stajich J.E."/>
            <person name="Venkateswaran K."/>
        </authorList>
    </citation>
    <scope>NUCLEOTIDE SEQUENCE [LARGE SCALE GENOMIC DNA]</scope>
    <source>
        <strain evidence="3 4">FJI-L2-BK-P2</strain>
    </source>
</reference>
<feature type="compositionally biased region" description="Basic and acidic residues" evidence="1">
    <location>
        <begin position="263"/>
        <end position="274"/>
    </location>
</feature>
<dbReference type="AlphaFoldDB" id="A0AAN8FFT3"/>
<evidence type="ECO:0000256" key="2">
    <source>
        <dbReference type="SAM" id="Phobius"/>
    </source>
</evidence>
<organism evidence="3 4">
    <name type="scientific">Knufia fluminis</name>
    <dbReference type="NCBI Taxonomy" id="191047"/>
    <lineage>
        <taxon>Eukaryota</taxon>
        <taxon>Fungi</taxon>
        <taxon>Dikarya</taxon>
        <taxon>Ascomycota</taxon>
        <taxon>Pezizomycotina</taxon>
        <taxon>Eurotiomycetes</taxon>
        <taxon>Chaetothyriomycetidae</taxon>
        <taxon>Chaetothyriales</taxon>
        <taxon>Trichomeriaceae</taxon>
        <taxon>Knufia</taxon>
    </lineage>
</organism>
<keyword evidence="2" id="KW-0812">Transmembrane</keyword>
<protein>
    <submittedName>
        <fullName evidence="3">Uncharacterized protein</fullName>
    </submittedName>
</protein>
<evidence type="ECO:0000313" key="4">
    <source>
        <dbReference type="Proteomes" id="UP001316803"/>
    </source>
</evidence>
<dbReference type="Proteomes" id="UP001316803">
    <property type="component" value="Unassembled WGS sequence"/>
</dbReference>
<proteinExistence type="predicted"/>
<feature type="region of interest" description="Disordered" evidence="1">
    <location>
        <begin position="239"/>
        <end position="323"/>
    </location>
</feature>
<feature type="transmembrane region" description="Helical" evidence="2">
    <location>
        <begin position="336"/>
        <end position="364"/>
    </location>
</feature>
<name>A0AAN8FFT3_9EURO</name>
<evidence type="ECO:0000256" key="1">
    <source>
        <dbReference type="SAM" id="MobiDB-lite"/>
    </source>
</evidence>
<feature type="region of interest" description="Disordered" evidence="1">
    <location>
        <begin position="101"/>
        <end position="135"/>
    </location>
</feature>
<feature type="transmembrane region" description="Helical" evidence="2">
    <location>
        <begin position="398"/>
        <end position="416"/>
    </location>
</feature>
<gene>
    <name evidence="3" type="ORF">OHC33_000905</name>
</gene>
<sequence length="419" mass="46034">MSAHWEKRSAFALEPSYPEASFRVNIITEGHEDQPLPLDIMLSSTVRQLKGKIRFHHPDHPEPGQQALRYSIFEFPNLDQRMSERLNPRTPPEHRNIHLSIKPKAQTTSRPVDATNEDFESDGTTSDGGGEDQVAGEEVAEQNVAAQELAKQELSDHKTAEVRATEAKDLDNGEIGEDLLRAMNGDDARACEEVIEGRIIQTREANAASLNQEPTSREAHIATLIMELPVQEEQVDPHFTHQLPTGGQSSPAVPADEEGPPVIEKEDHSVEDRNTNQQQATPIPQQPPAIEAPAAPTGPKAPEAAKANTAAAPPNDPTPAQAAAYPMNIPRSRSQLLATTFVAVLFAVHVVVMLCCIGCILASYRVAVPPPPPQEHMTRRARAQQHNFGEQLVRLMTWGYATSLVLSILLGSFVFWRHT</sequence>
<keyword evidence="2" id="KW-0472">Membrane</keyword>
<keyword evidence="4" id="KW-1185">Reference proteome</keyword>
<accession>A0AAN8FFT3</accession>
<dbReference type="EMBL" id="JAKLMC020000002">
    <property type="protein sequence ID" value="KAK5957716.1"/>
    <property type="molecule type" value="Genomic_DNA"/>
</dbReference>
<evidence type="ECO:0000313" key="3">
    <source>
        <dbReference type="EMBL" id="KAK5957716.1"/>
    </source>
</evidence>
<comment type="caution">
    <text evidence="3">The sequence shown here is derived from an EMBL/GenBank/DDBJ whole genome shotgun (WGS) entry which is preliminary data.</text>
</comment>
<keyword evidence="2" id="KW-1133">Transmembrane helix</keyword>